<keyword evidence="2" id="KW-1185">Reference proteome</keyword>
<proteinExistence type="predicted"/>
<dbReference type="EMBL" id="BQNB010010710">
    <property type="protein sequence ID" value="GJS80951.1"/>
    <property type="molecule type" value="Genomic_DNA"/>
</dbReference>
<accession>A0ABQ4YU34</accession>
<dbReference type="Proteomes" id="UP001151760">
    <property type="component" value="Unassembled WGS sequence"/>
</dbReference>
<name>A0ABQ4YU34_9ASTR</name>
<reference evidence="1" key="2">
    <citation type="submission" date="2022-01" db="EMBL/GenBank/DDBJ databases">
        <authorList>
            <person name="Yamashiro T."/>
            <person name="Shiraishi A."/>
            <person name="Satake H."/>
            <person name="Nakayama K."/>
        </authorList>
    </citation>
    <scope>NUCLEOTIDE SEQUENCE</scope>
</reference>
<comment type="caution">
    <text evidence="1">The sequence shown here is derived from an EMBL/GenBank/DDBJ whole genome shotgun (WGS) entry which is preliminary data.</text>
</comment>
<sequence>MLTLQDLKKSRKLSLQSFRTSESMSSSNVKVMKSRRRKITKAFKIATNMSMSNHSSANGKTKKRSHILQANQRSRSNVKDWITGEASEYQVMNRKDSELICYEFKYPIGIDESRIVILSFFVLPEDCDPLALVDGLNPVEDNTGLLETRFDEETVFVFPEDEETMFVFPEDVTSLVNLTLCLGYSH</sequence>
<organism evidence="1 2">
    <name type="scientific">Tanacetum coccineum</name>
    <dbReference type="NCBI Taxonomy" id="301880"/>
    <lineage>
        <taxon>Eukaryota</taxon>
        <taxon>Viridiplantae</taxon>
        <taxon>Streptophyta</taxon>
        <taxon>Embryophyta</taxon>
        <taxon>Tracheophyta</taxon>
        <taxon>Spermatophyta</taxon>
        <taxon>Magnoliopsida</taxon>
        <taxon>eudicotyledons</taxon>
        <taxon>Gunneridae</taxon>
        <taxon>Pentapetalae</taxon>
        <taxon>asterids</taxon>
        <taxon>campanulids</taxon>
        <taxon>Asterales</taxon>
        <taxon>Asteraceae</taxon>
        <taxon>Asteroideae</taxon>
        <taxon>Anthemideae</taxon>
        <taxon>Anthemidinae</taxon>
        <taxon>Tanacetum</taxon>
    </lineage>
</organism>
<protein>
    <submittedName>
        <fullName evidence="1">Uncharacterized protein</fullName>
    </submittedName>
</protein>
<reference evidence="1" key="1">
    <citation type="journal article" date="2022" name="Int. J. Mol. Sci.">
        <title>Draft Genome of Tanacetum Coccineum: Genomic Comparison of Closely Related Tanacetum-Family Plants.</title>
        <authorList>
            <person name="Yamashiro T."/>
            <person name="Shiraishi A."/>
            <person name="Nakayama K."/>
            <person name="Satake H."/>
        </authorList>
    </citation>
    <scope>NUCLEOTIDE SEQUENCE</scope>
</reference>
<gene>
    <name evidence="1" type="ORF">Tco_0747492</name>
</gene>
<evidence type="ECO:0000313" key="1">
    <source>
        <dbReference type="EMBL" id="GJS80951.1"/>
    </source>
</evidence>
<evidence type="ECO:0000313" key="2">
    <source>
        <dbReference type="Proteomes" id="UP001151760"/>
    </source>
</evidence>